<feature type="region of interest" description="Disordered" evidence="7">
    <location>
        <begin position="390"/>
        <end position="415"/>
    </location>
</feature>
<evidence type="ECO:0000313" key="10">
    <source>
        <dbReference type="Proteomes" id="UP001530377"/>
    </source>
</evidence>
<keyword evidence="4" id="KW-0862">Zinc</keyword>
<evidence type="ECO:0000256" key="5">
    <source>
        <dbReference type="ARBA" id="ARBA00023239"/>
    </source>
</evidence>
<name>A0ABD3RXN2_9STRA</name>
<dbReference type="PANTHER" id="PTHR18952">
    <property type="entry name" value="CARBONIC ANHYDRASE"/>
    <property type="match status" value="1"/>
</dbReference>
<comment type="catalytic activity">
    <reaction evidence="6">
        <text>hydrogencarbonate + H(+) = CO2 + H2O</text>
        <dbReference type="Rhea" id="RHEA:10748"/>
        <dbReference type="ChEBI" id="CHEBI:15377"/>
        <dbReference type="ChEBI" id="CHEBI:15378"/>
        <dbReference type="ChEBI" id="CHEBI:16526"/>
        <dbReference type="ChEBI" id="CHEBI:17544"/>
        <dbReference type="EC" id="4.2.1.1"/>
    </reaction>
</comment>
<dbReference type="GO" id="GO:0004089">
    <property type="term" value="F:carbonate dehydratase activity"/>
    <property type="evidence" value="ECO:0007669"/>
    <property type="project" value="UniProtKB-EC"/>
</dbReference>
<dbReference type="InterPro" id="IPR001148">
    <property type="entry name" value="CA_dom"/>
</dbReference>
<dbReference type="PROSITE" id="PS51144">
    <property type="entry name" value="ALPHA_CA_2"/>
    <property type="match status" value="1"/>
</dbReference>
<evidence type="ECO:0000259" key="8">
    <source>
        <dbReference type="PROSITE" id="PS51144"/>
    </source>
</evidence>
<keyword evidence="3" id="KW-0479">Metal-binding</keyword>
<dbReference type="EC" id="4.2.1.1" evidence="2"/>
<organism evidence="9 10">
    <name type="scientific">Cyclostephanos tholiformis</name>
    <dbReference type="NCBI Taxonomy" id="382380"/>
    <lineage>
        <taxon>Eukaryota</taxon>
        <taxon>Sar</taxon>
        <taxon>Stramenopiles</taxon>
        <taxon>Ochrophyta</taxon>
        <taxon>Bacillariophyta</taxon>
        <taxon>Coscinodiscophyceae</taxon>
        <taxon>Thalassiosirophycidae</taxon>
        <taxon>Stephanodiscales</taxon>
        <taxon>Stephanodiscaceae</taxon>
        <taxon>Cyclostephanos</taxon>
    </lineage>
</organism>
<keyword evidence="5" id="KW-0456">Lyase</keyword>
<accession>A0ABD3RXN2</accession>
<evidence type="ECO:0000256" key="6">
    <source>
        <dbReference type="ARBA" id="ARBA00048348"/>
    </source>
</evidence>
<keyword evidence="10" id="KW-1185">Reference proteome</keyword>
<proteinExistence type="inferred from homology"/>
<dbReference type="Proteomes" id="UP001530377">
    <property type="component" value="Unassembled WGS sequence"/>
</dbReference>
<reference evidence="9 10" key="1">
    <citation type="submission" date="2024-10" db="EMBL/GenBank/DDBJ databases">
        <title>Updated reference genomes for cyclostephanoid diatoms.</title>
        <authorList>
            <person name="Roberts W.R."/>
            <person name="Alverson A.J."/>
        </authorList>
    </citation>
    <scope>NUCLEOTIDE SEQUENCE [LARGE SCALE GENOMIC DNA]</scope>
    <source>
        <strain evidence="9 10">AJA228-03</strain>
    </source>
</reference>
<dbReference type="InterPro" id="IPR023561">
    <property type="entry name" value="Carbonic_anhydrase_a-class"/>
</dbReference>
<evidence type="ECO:0000256" key="3">
    <source>
        <dbReference type="ARBA" id="ARBA00022723"/>
    </source>
</evidence>
<evidence type="ECO:0000256" key="2">
    <source>
        <dbReference type="ARBA" id="ARBA00012925"/>
    </source>
</evidence>
<feature type="region of interest" description="Disordered" evidence="7">
    <location>
        <begin position="91"/>
        <end position="113"/>
    </location>
</feature>
<feature type="domain" description="Alpha-carbonic anhydrase" evidence="8">
    <location>
        <begin position="460"/>
        <end position="826"/>
    </location>
</feature>
<evidence type="ECO:0000313" key="9">
    <source>
        <dbReference type="EMBL" id="KAL3816987.1"/>
    </source>
</evidence>
<comment type="caution">
    <text evidence="9">The sequence shown here is derived from an EMBL/GenBank/DDBJ whole genome shotgun (WGS) entry which is preliminary data.</text>
</comment>
<dbReference type="SUPFAM" id="SSF51069">
    <property type="entry name" value="Carbonic anhydrase"/>
    <property type="match status" value="1"/>
</dbReference>
<comment type="similarity">
    <text evidence="1">Belongs to the alpha-carbonic anhydrase family.</text>
</comment>
<dbReference type="GO" id="GO:0046872">
    <property type="term" value="F:metal ion binding"/>
    <property type="evidence" value="ECO:0007669"/>
    <property type="project" value="UniProtKB-KW"/>
</dbReference>
<sequence>MNKPNQASRMDHLVLPPGARRSFYVTIADGPYLRHRDDVDGRLYYQDRHLTVEGSTGRAKRATWDGALLSSRTFSGGVHYYLGEDAASDLGNGDDNDNGDDAVTTGDSSSSASSVLLPGVGLDDIDGWTLCANVTVLGMGMGNPTYIPRGSFEPLTLMRQKTMGMYVTTTDGPYIRASHGDGKVGTPQVANSDLVLYEGIGKRYPMVAGTLDARLFNGIFQYVALVIPTSAPTVDVTDLWVANVTLRAVADAYVDRDDPDGTFGEGTSLMVDGISEKVSLIQFDLGILEGQTKDAPTQVLSATLRLYSAESKAMFGGYVSVIPNGEIDEGTASWNTVPYADEIKGNYAGRFRSVWPMKFYDIDLTSSFRGSNTIPRGILVRISSDQDDGVVYRSRNNDDDGGGGASGSHPNGPRLIVDFAYDPDTNKALARSFGSDPPTPSPTVLPEWENARVPTDVTDGYFNYNPGTLFGPDNWGDVEGDEWYDRLRGLDADTRRNRCADGNEQSPRDLCYTNDECIEWHQPRPRVGMYGLRDESLYRPEPIIMHNKLRLAYPQRQSDRESPEPPGIDFAHNVYRSGIQDLVNIDIKVRSEHWLCGKQYDAEMQLFHVHKELRSIENLSILIEAGGQVEGEIGWEDNPHFQILLDFFQRKFNWDTGSCARKRRRRARTLFESRGKGDDKKTRRATTKLRARSSTFDDVSTDDHEYPSTIGSDLHQKIIDKVKSLVHRRRDAELDRWDPLEPWYMYKSIHFWGYLGSITEPPCFQDVHWRVIDVPMRISMKQYIQLKSLMFDHVDPDTCKKTSTHFEESNARPVQPWTEGSVYRCRRKDYMSDMEREISGSNHGFKEEDLWMGVDNLPYVTPEFPDAG</sequence>
<dbReference type="AlphaFoldDB" id="A0ABD3RXN2"/>
<dbReference type="InterPro" id="IPR036398">
    <property type="entry name" value="CA_dom_sf"/>
</dbReference>
<dbReference type="Pfam" id="PF00194">
    <property type="entry name" value="Carb_anhydrase"/>
    <property type="match status" value="1"/>
</dbReference>
<evidence type="ECO:0000256" key="4">
    <source>
        <dbReference type="ARBA" id="ARBA00022833"/>
    </source>
</evidence>
<dbReference type="PANTHER" id="PTHR18952:SF265">
    <property type="entry name" value="CARBONIC ANHYDRASE"/>
    <property type="match status" value="1"/>
</dbReference>
<protein>
    <recommendedName>
        <fullName evidence="2">carbonic anhydrase</fullName>
        <ecNumber evidence="2">4.2.1.1</ecNumber>
    </recommendedName>
</protein>
<dbReference type="NCBIfam" id="NF033679">
    <property type="entry name" value="DNRLRE_dom"/>
    <property type="match status" value="1"/>
</dbReference>
<feature type="compositionally biased region" description="Low complexity" evidence="7">
    <location>
        <begin position="101"/>
        <end position="113"/>
    </location>
</feature>
<dbReference type="GO" id="GO:0005576">
    <property type="term" value="C:extracellular region"/>
    <property type="evidence" value="ECO:0007669"/>
    <property type="project" value="UniProtKB-SubCell"/>
</dbReference>
<gene>
    <name evidence="9" type="ORF">ACHAXA_010107</name>
</gene>
<dbReference type="Gene3D" id="3.10.200.10">
    <property type="entry name" value="Alpha carbonic anhydrase"/>
    <property type="match status" value="2"/>
</dbReference>
<evidence type="ECO:0000256" key="7">
    <source>
        <dbReference type="SAM" id="MobiDB-lite"/>
    </source>
</evidence>
<evidence type="ECO:0000256" key="1">
    <source>
        <dbReference type="ARBA" id="ARBA00010718"/>
    </source>
</evidence>
<dbReference type="EMBL" id="JALLPB020000122">
    <property type="protein sequence ID" value="KAL3816987.1"/>
    <property type="molecule type" value="Genomic_DNA"/>
</dbReference>